<dbReference type="Proteomes" id="UP000259864">
    <property type="component" value="Chromosome 1"/>
</dbReference>
<accession>A0A3B0PHR7</accession>
<reference evidence="2" key="1">
    <citation type="submission" date="2018-06" db="EMBL/GenBank/DDBJ databases">
        <authorList>
            <consortium name="Pathogen Informatics"/>
        </authorList>
    </citation>
    <scope>NUCLEOTIDE SEQUENCE [LARGE SCALE GENOMIC DNA]</scope>
    <source>
        <strain evidence="2">NCTC10135</strain>
    </source>
</reference>
<sequence length="40" mass="4769">MPDVNDLKFLEYAKQVKDFSTEFLKIKSNLNAFEILGFEW</sequence>
<feature type="non-terminal residue" evidence="1">
    <location>
        <position position="40"/>
    </location>
</feature>
<evidence type="ECO:0000313" key="2">
    <source>
        <dbReference type="Proteomes" id="UP000259864"/>
    </source>
</evidence>
<organism evidence="1 2">
    <name type="scientific">Metamycoplasma alkalescens</name>
    <dbReference type="NCBI Taxonomy" id="45363"/>
    <lineage>
        <taxon>Bacteria</taxon>
        <taxon>Bacillati</taxon>
        <taxon>Mycoplasmatota</taxon>
        <taxon>Mycoplasmoidales</taxon>
        <taxon>Metamycoplasmataceae</taxon>
        <taxon>Metamycoplasma</taxon>
    </lineage>
</organism>
<dbReference type="AlphaFoldDB" id="A0A3B0PHR7"/>
<dbReference type="EMBL" id="LS991949">
    <property type="protein sequence ID" value="SYV89681.1"/>
    <property type="molecule type" value="Genomic_DNA"/>
</dbReference>
<dbReference type="KEGG" id="mala:NCTC10135_00173"/>
<proteinExistence type="predicted"/>
<name>A0A3B0PHR7_9BACT</name>
<evidence type="ECO:0000313" key="1">
    <source>
        <dbReference type="EMBL" id="SYV89681.1"/>
    </source>
</evidence>
<protein>
    <submittedName>
        <fullName evidence="1">Uncharacterized protein</fullName>
    </submittedName>
</protein>
<gene>
    <name evidence="1" type="ORF">NCTC10135_00173</name>
</gene>